<feature type="domain" description="UspA" evidence="1">
    <location>
        <begin position="21"/>
        <end position="98"/>
    </location>
</feature>
<organism evidence="2 3">
    <name type="scientific">Silvimonas amylolytica</name>
    <dbReference type="NCBI Taxonomy" id="449663"/>
    <lineage>
        <taxon>Bacteria</taxon>
        <taxon>Pseudomonadati</taxon>
        <taxon>Pseudomonadota</taxon>
        <taxon>Betaproteobacteria</taxon>
        <taxon>Neisseriales</taxon>
        <taxon>Chitinibacteraceae</taxon>
        <taxon>Silvimonas</taxon>
    </lineage>
</organism>
<sequence length="107" mass="11945">MHDALPLLRKAGQVKVVQVARADELERARETLEEVVEWLLEHGVKAQTQLIKTTDDDVADLEGTASAMHADLIVAGAYGHTRLQEWFLGGVTRDLLLRTQRCAFISH</sequence>
<keyword evidence="3" id="KW-1185">Reference proteome</keyword>
<evidence type="ECO:0000259" key="1">
    <source>
        <dbReference type="Pfam" id="PF00582"/>
    </source>
</evidence>
<dbReference type="InterPro" id="IPR014729">
    <property type="entry name" value="Rossmann-like_a/b/a_fold"/>
</dbReference>
<dbReference type="Proteomes" id="UP000621859">
    <property type="component" value="Unassembled WGS sequence"/>
</dbReference>
<dbReference type="Gene3D" id="3.40.50.620">
    <property type="entry name" value="HUPs"/>
    <property type="match status" value="1"/>
</dbReference>
<dbReference type="Pfam" id="PF00582">
    <property type="entry name" value="Usp"/>
    <property type="match status" value="1"/>
</dbReference>
<protein>
    <recommendedName>
        <fullName evidence="1">UspA domain-containing protein</fullName>
    </recommendedName>
</protein>
<evidence type="ECO:0000313" key="3">
    <source>
        <dbReference type="Proteomes" id="UP000621859"/>
    </source>
</evidence>
<comment type="caution">
    <text evidence="2">The sequence shown here is derived from an EMBL/GenBank/DDBJ whole genome shotgun (WGS) entry which is preliminary data.</text>
</comment>
<proteinExistence type="predicted"/>
<reference evidence="3" key="1">
    <citation type="journal article" date="2019" name="Int. J. Syst. Evol. Microbiol.">
        <title>The Global Catalogue of Microorganisms (GCM) 10K type strain sequencing project: providing services to taxonomists for standard genome sequencing and annotation.</title>
        <authorList>
            <consortium name="The Broad Institute Genomics Platform"/>
            <consortium name="The Broad Institute Genome Sequencing Center for Infectious Disease"/>
            <person name="Wu L."/>
            <person name="Ma J."/>
        </authorList>
    </citation>
    <scope>NUCLEOTIDE SEQUENCE [LARGE SCALE GENOMIC DNA]</scope>
    <source>
        <strain evidence="3">CGMCC 1.8860</strain>
    </source>
</reference>
<dbReference type="RefSeq" id="WP_188689336.1">
    <property type="nucleotide sequence ID" value="NZ_BMLY01000001.1"/>
</dbReference>
<dbReference type="EMBL" id="BMLY01000001">
    <property type="protein sequence ID" value="GGP25064.1"/>
    <property type="molecule type" value="Genomic_DNA"/>
</dbReference>
<dbReference type="InterPro" id="IPR006016">
    <property type="entry name" value="UspA"/>
</dbReference>
<gene>
    <name evidence="2" type="ORF">GCM10010971_08830</name>
</gene>
<dbReference type="CDD" id="cd00293">
    <property type="entry name" value="USP-like"/>
    <property type="match status" value="1"/>
</dbReference>
<evidence type="ECO:0000313" key="2">
    <source>
        <dbReference type="EMBL" id="GGP25064.1"/>
    </source>
</evidence>
<dbReference type="SUPFAM" id="SSF52402">
    <property type="entry name" value="Adenine nucleotide alpha hydrolases-like"/>
    <property type="match status" value="1"/>
</dbReference>
<name>A0ABQ2PJA4_9NEIS</name>
<accession>A0ABQ2PJA4</accession>